<dbReference type="SMART" id="SM00387">
    <property type="entry name" value="HATPase_c"/>
    <property type="match status" value="1"/>
</dbReference>
<evidence type="ECO:0000256" key="3">
    <source>
        <dbReference type="ARBA" id="ARBA00012438"/>
    </source>
</evidence>
<dbReference type="InterPro" id="IPR004358">
    <property type="entry name" value="Sig_transdc_His_kin-like_C"/>
</dbReference>
<dbReference type="PRINTS" id="PR00344">
    <property type="entry name" value="BCTRLSENSOR"/>
</dbReference>
<sequence>MSEQAEAARPDPADRPQRAIPVRIRLLAIALLPTLVMVPLLLAVTMVRWNDKFDALLQSKVHGDLTIAHQYFARILETTGDRIQALGLSARFQGALGDPADGALAGQLEERRQALGLDFLYLIDAERRLVASARPIAAGRAPGDGPVIEAALGGDTRTAVDVFTQDQLAAFSPEMAARARIEIVPTLNAAPSDETIETSGMVVHAAAAVPLPGGGTGALVAGILLNQNLVFIDTINDLVYRENSLPDGSVGTATLFLDDVRISTNVRLFEGKRALGTRVSRAVREAVLEQGKVWLGSAFVVDDWYMSAYEPIADSEGRRIGMLYVGFLERPFTRSKLITLIAVIAAFLAVAGASVPIFLRWARSVFKPLERMDETITRVEAGARDARTALAYTDDELGRVARNLDRLLDQLAERERELVGWNDTLNRRVEERTRDLELANREIEATTRQLIMSEKLAAVGEITAGVAHEINNPVAVIQGNLDVLRELVGRSGEGRTEFRLIDEQIARISEIVGRLLQFARPEEYAGSSEWHVPGEVIADCLPLVRHLLDRSGVLVEREDRATRLVLMNRTELQQVLINLIVNAIHAMTEGGRLTLRCYDTEWNGRRGIGIEVADTGSGMTPAIMARIFDPFFSTKAAQGNGLGLSITRKLVTRQGGDITVRSTPGEGSTFTVFLPEAD</sequence>
<evidence type="ECO:0000313" key="16">
    <source>
        <dbReference type="Proteomes" id="UP001597299"/>
    </source>
</evidence>
<dbReference type="PROSITE" id="PS50885">
    <property type="entry name" value="HAMP"/>
    <property type="match status" value="1"/>
</dbReference>
<keyword evidence="8" id="KW-0418">Kinase</keyword>
<keyword evidence="7 12" id="KW-0812">Transmembrane</keyword>
<comment type="caution">
    <text evidence="15">The sequence shown here is derived from an EMBL/GenBank/DDBJ whole genome shotgun (WGS) entry which is preliminary data.</text>
</comment>
<dbReference type="PANTHER" id="PTHR43065">
    <property type="entry name" value="SENSOR HISTIDINE KINASE"/>
    <property type="match status" value="1"/>
</dbReference>
<dbReference type="Gene3D" id="1.10.287.130">
    <property type="match status" value="1"/>
</dbReference>
<dbReference type="Pfam" id="PF17202">
    <property type="entry name" value="sCache_3_3"/>
    <property type="match status" value="1"/>
</dbReference>
<comment type="catalytic activity">
    <reaction evidence="1">
        <text>ATP + protein L-histidine = ADP + protein N-phospho-L-histidine.</text>
        <dbReference type="EC" id="2.7.13.3"/>
    </reaction>
</comment>
<dbReference type="Pfam" id="PF00672">
    <property type="entry name" value="HAMP"/>
    <property type="match status" value="1"/>
</dbReference>
<dbReference type="CDD" id="cd00082">
    <property type="entry name" value="HisKA"/>
    <property type="match status" value="1"/>
</dbReference>
<dbReference type="InterPro" id="IPR005467">
    <property type="entry name" value="His_kinase_dom"/>
</dbReference>
<keyword evidence="6" id="KW-0808">Transferase</keyword>
<evidence type="ECO:0000256" key="10">
    <source>
        <dbReference type="ARBA" id="ARBA00023136"/>
    </source>
</evidence>
<keyword evidence="16" id="KW-1185">Reference proteome</keyword>
<evidence type="ECO:0000256" key="2">
    <source>
        <dbReference type="ARBA" id="ARBA00004651"/>
    </source>
</evidence>
<dbReference type="InterPro" id="IPR036097">
    <property type="entry name" value="HisK_dim/P_sf"/>
</dbReference>
<evidence type="ECO:0000256" key="4">
    <source>
        <dbReference type="ARBA" id="ARBA00022475"/>
    </source>
</evidence>
<name>A0ABW4Z1X3_9HYPH</name>
<protein>
    <recommendedName>
        <fullName evidence="3">histidine kinase</fullName>
        <ecNumber evidence="3">2.7.13.3</ecNumber>
    </recommendedName>
</protein>
<evidence type="ECO:0000256" key="12">
    <source>
        <dbReference type="SAM" id="Phobius"/>
    </source>
</evidence>
<keyword evidence="11" id="KW-0175">Coiled coil</keyword>
<dbReference type="SUPFAM" id="SSF47384">
    <property type="entry name" value="Homodimeric domain of signal transducing histidine kinase"/>
    <property type="match status" value="1"/>
</dbReference>
<comment type="subcellular location">
    <subcellularLocation>
        <location evidence="2">Cell membrane</location>
        <topology evidence="2">Multi-pass membrane protein</topology>
    </subcellularLocation>
</comment>
<dbReference type="InterPro" id="IPR003660">
    <property type="entry name" value="HAMP_dom"/>
</dbReference>
<dbReference type="PANTHER" id="PTHR43065:SF22">
    <property type="entry name" value="HISTIDINE KINASE"/>
    <property type="match status" value="1"/>
</dbReference>
<dbReference type="SMART" id="SM00388">
    <property type="entry name" value="HisKA"/>
    <property type="match status" value="1"/>
</dbReference>
<dbReference type="SUPFAM" id="SSF158472">
    <property type="entry name" value="HAMP domain-like"/>
    <property type="match status" value="1"/>
</dbReference>
<feature type="transmembrane region" description="Helical" evidence="12">
    <location>
        <begin position="337"/>
        <end position="362"/>
    </location>
</feature>
<evidence type="ECO:0000313" key="15">
    <source>
        <dbReference type="EMBL" id="MFD2142627.1"/>
    </source>
</evidence>
<feature type="coiled-coil region" evidence="11">
    <location>
        <begin position="397"/>
        <end position="449"/>
    </location>
</feature>
<dbReference type="Proteomes" id="UP001597299">
    <property type="component" value="Unassembled WGS sequence"/>
</dbReference>
<keyword evidence="10 12" id="KW-0472">Membrane</keyword>
<reference evidence="16" key="1">
    <citation type="journal article" date="2019" name="Int. J. Syst. Evol. Microbiol.">
        <title>The Global Catalogue of Microorganisms (GCM) 10K type strain sequencing project: providing services to taxonomists for standard genome sequencing and annotation.</title>
        <authorList>
            <consortium name="The Broad Institute Genomics Platform"/>
            <consortium name="The Broad Institute Genome Sequencing Center for Infectious Disease"/>
            <person name="Wu L."/>
            <person name="Ma J."/>
        </authorList>
    </citation>
    <scope>NUCLEOTIDE SEQUENCE [LARGE SCALE GENOMIC DNA]</scope>
    <source>
        <strain evidence="16">CCM 7435</strain>
    </source>
</reference>
<dbReference type="Gene3D" id="6.10.340.10">
    <property type="match status" value="1"/>
</dbReference>
<keyword evidence="4" id="KW-1003">Cell membrane</keyword>
<evidence type="ECO:0000256" key="8">
    <source>
        <dbReference type="ARBA" id="ARBA00022777"/>
    </source>
</evidence>
<dbReference type="EC" id="2.7.13.3" evidence="3"/>
<accession>A0ABW4Z1X3</accession>
<evidence type="ECO:0000256" key="9">
    <source>
        <dbReference type="ARBA" id="ARBA00022989"/>
    </source>
</evidence>
<evidence type="ECO:0000259" key="14">
    <source>
        <dbReference type="PROSITE" id="PS50885"/>
    </source>
</evidence>
<dbReference type="SUPFAM" id="SSF103190">
    <property type="entry name" value="Sensory domain-like"/>
    <property type="match status" value="1"/>
</dbReference>
<dbReference type="EMBL" id="JBHUHD010000001">
    <property type="protein sequence ID" value="MFD2142627.1"/>
    <property type="molecule type" value="Genomic_DNA"/>
</dbReference>
<feature type="domain" description="Histidine kinase" evidence="13">
    <location>
        <begin position="465"/>
        <end position="678"/>
    </location>
</feature>
<dbReference type="Pfam" id="PF00512">
    <property type="entry name" value="HisKA"/>
    <property type="match status" value="1"/>
</dbReference>
<proteinExistence type="predicted"/>
<keyword evidence="5" id="KW-0597">Phosphoprotein</keyword>
<evidence type="ECO:0000256" key="11">
    <source>
        <dbReference type="SAM" id="Coils"/>
    </source>
</evidence>
<dbReference type="InterPro" id="IPR003661">
    <property type="entry name" value="HisK_dim/P_dom"/>
</dbReference>
<evidence type="ECO:0000256" key="6">
    <source>
        <dbReference type="ARBA" id="ARBA00022679"/>
    </source>
</evidence>
<dbReference type="SMART" id="SM00304">
    <property type="entry name" value="HAMP"/>
    <property type="match status" value="1"/>
</dbReference>
<dbReference type="SUPFAM" id="SSF55874">
    <property type="entry name" value="ATPase domain of HSP90 chaperone/DNA topoisomerase II/histidine kinase"/>
    <property type="match status" value="1"/>
</dbReference>
<evidence type="ECO:0000259" key="13">
    <source>
        <dbReference type="PROSITE" id="PS50109"/>
    </source>
</evidence>
<feature type="domain" description="HAMP" evidence="14">
    <location>
        <begin position="363"/>
        <end position="416"/>
    </location>
</feature>
<evidence type="ECO:0000256" key="1">
    <source>
        <dbReference type="ARBA" id="ARBA00000085"/>
    </source>
</evidence>
<evidence type="ECO:0000256" key="7">
    <source>
        <dbReference type="ARBA" id="ARBA00022692"/>
    </source>
</evidence>
<dbReference type="Pfam" id="PF02518">
    <property type="entry name" value="HATPase_c"/>
    <property type="match status" value="1"/>
</dbReference>
<keyword evidence="9 12" id="KW-1133">Transmembrane helix</keyword>
<dbReference type="InterPro" id="IPR033463">
    <property type="entry name" value="sCache_3"/>
</dbReference>
<evidence type="ECO:0000256" key="5">
    <source>
        <dbReference type="ARBA" id="ARBA00022553"/>
    </source>
</evidence>
<gene>
    <name evidence="15" type="ORF">ACFSNC_19645</name>
</gene>
<dbReference type="PROSITE" id="PS50109">
    <property type="entry name" value="HIS_KIN"/>
    <property type="match status" value="1"/>
</dbReference>
<dbReference type="InterPro" id="IPR036890">
    <property type="entry name" value="HATPase_C_sf"/>
</dbReference>
<dbReference type="RefSeq" id="WP_213353622.1">
    <property type="nucleotide sequence ID" value="NZ_JAHBGB010000037.1"/>
</dbReference>
<dbReference type="InterPro" id="IPR029151">
    <property type="entry name" value="Sensor-like_sf"/>
</dbReference>
<feature type="transmembrane region" description="Helical" evidence="12">
    <location>
        <begin position="26"/>
        <end position="49"/>
    </location>
</feature>
<dbReference type="Gene3D" id="3.30.565.10">
    <property type="entry name" value="Histidine kinase-like ATPase, C-terminal domain"/>
    <property type="match status" value="1"/>
</dbReference>
<dbReference type="InterPro" id="IPR003594">
    <property type="entry name" value="HATPase_dom"/>
</dbReference>
<organism evidence="15 16">
    <name type="scientific">Ancylobacter oerskovii</name>
    <dbReference type="NCBI Taxonomy" id="459519"/>
    <lineage>
        <taxon>Bacteria</taxon>
        <taxon>Pseudomonadati</taxon>
        <taxon>Pseudomonadota</taxon>
        <taxon>Alphaproteobacteria</taxon>
        <taxon>Hyphomicrobiales</taxon>
        <taxon>Xanthobacteraceae</taxon>
        <taxon>Ancylobacter</taxon>
    </lineage>
</organism>